<evidence type="ECO:0000259" key="7">
    <source>
        <dbReference type="PROSITE" id="PS50071"/>
    </source>
</evidence>
<name>A0A9X0CMN3_9CNID</name>
<comment type="caution">
    <text evidence="8">The sequence shown here is derived from an EMBL/GenBank/DDBJ whole genome shotgun (WGS) entry which is preliminary data.</text>
</comment>
<dbReference type="PANTHER" id="PTHR24324">
    <property type="entry name" value="HOMEOBOX PROTEIN HHEX"/>
    <property type="match status" value="1"/>
</dbReference>
<comment type="subcellular location">
    <subcellularLocation>
        <location evidence="1 5 6">Nucleus</location>
    </subcellularLocation>
</comment>
<dbReference type="GO" id="GO:0005634">
    <property type="term" value="C:nucleus"/>
    <property type="evidence" value="ECO:0007669"/>
    <property type="project" value="UniProtKB-SubCell"/>
</dbReference>
<sequence length="183" mass="20901">MARNEDQNRVSAFKRVISTKQSYSAFVPVLSHNSAGECSLYDSPLSALQDFVTNYFSGECIVEDRRALLSTHRSLNPGSPKSGKKVVFSQIQSKTLEDSFRFKQYLSPPSRKWLANLLGLSKRQVVTWFQNRRARERKRAGIRLPRHGKKCVVNFTTHTISAKEYGVSEDDEEFIDIVVQRAK</sequence>
<dbReference type="Proteomes" id="UP001163046">
    <property type="component" value="Unassembled WGS sequence"/>
</dbReference>
<evidence type="ECO:0000256" key="3">
    <source>
        <dbReference type="ARBA" id="ARBA00023155"/>
    </source>
</evidence>
<dbReference type="Pfam" id="PF00046">
    <property type="entry name" value="Homeodomain"/>
    <property type="match status" value="1"/>
</dbReference>
<evidence type="ECO:0000313" key="9">
    <source>
        <dbReference type="Proteomes" id="UP001163046"/>
    </source>
</evidence>
<dbReference type="GO" id="GO:0000978">
    <property type="term" value="F:RNA polymerase II cis-regulatory region sequence-specific DNA binding"/>
    <property type="evidence" value="ECO:0007669"/>
    <property type="project" value="TreeGrafter"/>
</dbReference>
<organism evidence="8 9">
    <name type="scientific">Desmophyllum pertusum</name>
    <dbReference type="NCBI Taxonomy" id="174260"/>
    <lineage>
        <taxon>Eukaryota</taxon>
        <taxon>Metazoa</taxon>
        <taxon>Cnidaria</taxon>
        <taxon>Anthozoa</taxon>
        <taxon>Hexacorallia</taxon>
        <taxon>Scleractinia</taxon>
        <taxon>Caryophylliina</taxon>
        <taxon>Caryophylliidae</taxon>
        <taxon>Desmophyllum</taxon>
    </lineage>
</organism>
<dbReference type="CDD" id="cd00086">
    <property type="entry name" value="homeodomain"/>
    <property type="match status" value="1"/>
</dbReference>
<dbReference type="EMBL" id="MU827302">
    <property type="protein sequence ID" value="KAJ7365760.1"/>
    <property type="molecule type" value="Genomic_DNA"/>
</dbReference>
<evidence type="ECO:0000256" key="4">
    <source>
        <dbReference type="ARBA" id="ARBA00023242"/>
    </source>
</evidence>
<dbReference type="SUPFAM" id="SSF46689">
    <property type="entry name" value="Homeodomain-like"/>
    <property type="match status" value="1"/>
</dbReference>
<dbReference type="InterPro" id="IPR001356">
    <property type="entry name" value="HD"/>
</dbReference>
<protein>
    <submittedName>
        <fullName evidence="8">Homeobox domain</fullName>
    </submittedName>
</protein>
<feature type="domain" description="Homeobox" evidence="7">
    <location>
        <begin position="79"/>
        <end position="139"/>
    </location>
</feature>
<keyword evidence="9" id="KW-1185">Reference proteome</keyword>
<keyword evidence="3 5" id="KW-0371">Homeobox</keyword>
<evidence type="ECO:0000256" key="5">
    <source>
        <dbReference type="PROSITE-ProRule" id="PRU00108"/>
    </source>
</evidence>
<dbReference type="PROSITE" id="PS50071">
    <property type="entry name" value="HOMEOBOX_2"/>
    <property type="match status" value="1"/>
</dbReference>
<dbReference type="InterPro" id="IPR051000">
    <property type="entry name" value="Homeobox_DNA-bind_prot"/>
</dbReference>
<evidence type="ECO:0000313" key="8">
    <source>
        <dbReference type="EMBL" id="KAJ7365760.1"/>
    </source>
</evidence>
<dbReference type="PANTHER" id="PTHR24324:SF5">
    <property type="entry name" value="HEMATOPOIETICALLY-EXPRESSED HOMEOBOX PROTEIN HHEX"/>
    <property type="match status" value="1"/>
</dbReference>
<dbReference type="InterPro" id="IPR009057">
    <property type="entry name" value="Homeodomain-like_sf"/>
</dbReference>
<accession>A0A9X0CMN3</accession>
<gene>
    <name evidence="8" type="primary">lbx2</name>
    <name evidence="8" type="ORF">OS493_002477</name>
</gene>
<keyword evidence="2 5" id="KW-0238">DNA-binding</keyword>
<dbReference type="GO" id="GO:0006357">
    <property type="term" value="P:regulation of transcription by RNA polymerase II"/>
    <property type="evidence" value="ECO:0007669"/>
    <property type="project" value="TreeGrafter"/>
</dbReference>
<dbReference type="AlphaFoldDB" id="A0A9X0CMN3"/>
<dbReference type="Gene3D" id="1.10.10.60">
    <property type="entry name" value="Homeodomain-like"/>
    <property type="match status" value="1"/>
</dbReference>
<dbReference type="GO" id="GO:0030154">
    <property type="term" value="P:cell differentiation"/>
    <property type="evidence" value="ECO:0007669"/>
    <property type="project" value="TreeGrafter"/>
</dbReference>
<proteinExistence type="predicted"/>
<feature type="DNA-binding region" description="Homeobox" evidence="5">
    <location>
        <begin position="81"/>
        <end position="140"/>
    </location>
</feature>
<evidence type="ECO:0000256" key="6">
    <source>
        <dbReference type="RuleBase" id="RU000682"/>
    </source>
</evidence>
<reference evidence="8" key="1">
    <citation type="submission" date="2023-01" db="EMBL/GenBank/DDBJ databases">
        <title>Genome assembly of the deep-sea coral Lophelia pertusa.</title>
        <authorList>
            <person name="Herrera S."/>
            <person name="Cordes E."/>
        </authorList>
    </citation>
    <scope>NUCLEOTIDE SEQUENCE</scope>
    <source>
        <strain evidence="8">USNM1676648</strain>
        <tissue evidence="8">Polyp</tissue>
    </source>
</reference>
<dbReference type="OrthoDB" id="6159439at2759"/>
<dbReference type="SMART" id="SM00389">
    <property type="entry name" value="HOX"/>
    <property type="match status" value="1"/>
</dbReference>
<keyword evidence="4 5" id="KW-0539">Nucleus</keyword>
<evidence type="ECO:0000256" key="2">
    <source>
        <dbReference type="ARBA" id="ARBA00023125"/>
    </source>
</evidence>
<evidence type="ECO:0000256" key="1">
    <source>
        <dbReference type="ARBA" id="ARBA00004123"/>
    </source>
</evidence>